<keyword evidence="2 8" id="KW-0378">Hydrolase</keyword>
<dbReference type="InterPro" id="IPR051913">
    <property type="entry name" value="GH2_Domain-Containing"/>
</dbReference>
<dbReference type="InterPro" id="IPR006104">
    <property type="entry name" value="Glyco_hydro_2_N"/>
</dbReference>
<dbReference type="InterPro" id="IPR006103">
    <property type="entry name" value="Glyco_hydro_2_cat"/>
</dbReference>
<dbReference type="SUPFAM" id="SSF49785">
    <property type="entry name" value="Galactose-binding domain-like"/>
    <property type="match status" value="1"/>
</dbReference>
<comment type="similarity">
    <text evidence="1">Belongs to the glycosyl hydrolase 2 family.</text>
</comment>
<name>A0A1I2GU08_9BACT</name>
<dbReference type="SUPFAM" id="SSF49303">
    <property type="entry name" value="beta-Galactosidase/glucuronidase domain"/>
    <property type="match status" value="1"/>
</dbReference>
<evidence type="ECO:0000256" key="3">
    <source>
        <dbReference type="ARBA" id="ARBA00023295"/>
    </source>
</evidence>
<evidence type="ECO:0000313" key="9">
    <source>
        <dbReference type="Proteomes" id="UP000198964"/>
    </source>
</evidence>
<dbReference type="Gene3D" id="2.60.120.260">
    <property type="entry name" value="Galactose-binding domain-like"/>
    <property type="match status" value="1"/>
</dbReference>
<protein>
    <submittedName>
        <fullName evidence="8">Glycosyl hydrolases family 2, TIM barrel domain</fullName>
    </submittedName>
</protein>
<evidence type="ECO:0000313" key="8">
    <source>
        <dbReference type="EMBL" id="SFF20952.1"/>
    </source>
</evidence>
<dbReference type="InterPro" id="IPR006102">
    <property type="entry name" value="Ig-like_GH2"/>
</dbReference>
<dbReference type="RefSeq" id="WP_093919553.1">
    <property type="nucleotide sequence ID" value="NZ_FONW01000003.1"/>
</dbReference>
<dbReference type="InterPro" id="IPR013783">
    <property type="entry name" value="Ig-like_fold"/>
</dbReference>
<evidence type="ECO:0000256" key="2">
    <source>
        <dbReference type="ARBA" id="ARBA00022801"/>
    </source>
</evidence>
<feature type="chain" id="PRO_5011600761" evidence="4">
    <location>
        <begin position="23"/>
        <end position="1049"/>
    </location>
</feature>
<dbReference type="InterPro" id="IPR017853">
    <property type="entry name" value="GH"/>
</dbReference>
<dbReference type="STRING" id="655355.SAMN05216283_103125"/>
<keyword evidence="4" id="KW-0732">Signal</keyword>
<dbReference type="Pfam" id="PF00703">
    <property type="entry name" value="Glyco_hydro_2"/>
    <property type="match status" value="1"/>
</dbReference>
<feature type="domain" description="Glycosyl hydrolases family 2 sugar binding" evidence="7">
    <location>
        <begin position="156"/>
        <end position="224"/>
    </location>
</feature>
<dbReference type="GO" id="GO:0004553">
    <property type="term" value="F:hydrolase activity, hydrolyzing O-glycosyl compounds"/>
    <property type="evidence" value="ECO:0007669"/>
    <property type="project" value="InterPro"/>
</dbReference>
<feature type="domain" description="Glycoside hydrolase family 2 immunoglobulin-like beta-sandwich" evidence="5">
    <location>
        <begin position="282"/>
        <end position="411"/>
    </location>
</feature>
<dbReference type="Pfam" id="PF02837">
    <property type="entry name" value="Glyco_hydro_2_N"/>
    <property type="match status" value="1"/>
</dbReference>
<dbReference type="Gene3D" id="3.20.20.80">
    <property type="entry name" value="Glycosidases"/>
    <property type="match status" value="1"/>
</dbReference>
<dbReference type="Proteomes" id="UP000198964">
    <property type="component" value="Unassembled WGS sequence"/>
</dbReference>
<dbReference type="Pfam" id="PF02836">
    <property type="entry name" value="Glyco_hydro_2_C"/>
    <property type="match status" value="1"/>
</dbReference>
<dbReference type="SUPFAM" id="SSF51445">
    <property type="entry name" value="(Trans)glycosidases"/>
    <property type="match status" value="1"/>
</dbReference>
<accession>A0A1I2GU08</accession>
<reference evidence="8 9" key="1">
    <citation type="submission" date="2016-10" db="EMBL/GenBank/DDBJ databases">
        <authorList>
            <person name="de Groot N.N."/>
        </authorList>
    </citation>
    <scope>NUCLEOTIDE SEQUENCE [LARGE SCALE GENOMIC DNA]</scope>
    <source>
        <strain evidence="8 9">CGMCC 1.9156</strain>
    </source>
</reference>
<sequence length="1049" mass="120749">MQKHYKILIAVWAAFFVIQVSAQESQKQDDQFAKIGNMDVAVRTHLLKENPPKDLPAKYLPASNEKGVSFKPFDLMDTREELEAELVRMREEYKPFLENHAPAIAKTRDRIYLTNALWRIETAEDKQNFDNVLEGKGQWTEVQLPHFGGPLGRAVTYYLKEIDITKEMMDKGSLFICFKAVDYIANVFINGHYLGSHEGFFAPFEFNFTPYAKEGKNTLVVQVKNDYTTTGGTSEEGERVKGDKIFGATNLGYDDPYNGWHHSPAGMGIYQDCYVEARAPLHIHDIFVRPLLDTREAEVWLEVNNYFNYTKAVKFKLSVYGQNFEETIVEDQEYIPSTVHIPGVGDLAKPTDWQANKLALGYGVNFLKTRVKIPNPKLWDNTTPWLYQIQLKMYNEDDELTDVQTQQFGMRSFTMDTVSVPKGMMYLNGEKIRLRGANTMGFMQQDVFRKDWDQLIDDILLAKICNMNYYRLTQRPVQPEIYEYCDKLGMMTQTDLPLFGGLRPNKWAEAVKQAEEMERLVRSHPCNIMVTYINERFPNAEGVPQRSMSTYEEYARLFTACDQAVHMANPDRVIKAADGDYDPPSPGLPDNHCYNAWYNGHGLGLGELHQGHWIATKPDWYFACGEFGAEGLDPENVMRKYYPKEWLPQNKEEEKNWNPGKIAKAQTQKFHYLWFNTQNTMPDWIEVSQEHQAWATKILTESFRRNPNMVSFAIHLFIDAWPAGWMKTIMDVDRQPKKAFFTYRDALEPLMANLRTDRYDFTSGEEIITEAWICNDLNHSPDNYTLKYQFEKNGRIIFANKITPHIPVNSSGFLGYIKFPAPKVSKRTGYVLRLGLFDEQGNEVSQSTLDLEVFPKQNTPSGNIFVSSDEGEVIGILDELGITAQKSLEQASVILIDDFSWYKQNKSSVEELVRSGKRAIFLDLEVGSYMLAESKLTVENTIMGEYYFVSPATGHKMVNWAKPMDFRFWYNSEKECVRPFINKVFKAEDWTPILLTGRTSWGADLGPLLAVAEKKYGKGCYVVCQLKLNNRINANPVARKFAEKLLNIR</sequence>
<dbReference type="AlphaFoldDB" id="A0A1I2GU08"/>
<dbReference type="PANTHER" id="PTHR42732">
    <property type="entry name" value="BETA-GALACTOSIDASE"/>
    <property type="match status" value="1"/>
</dbReference>
<evidence type="ECO:0000259" key="7">
    <source>
        <dbReference type="Pfam" id="PF02837"/>
    </source>
</evidence>
<organism evidence="8 9">
    <name type="scientific">Sunxiuqinia elliptica</name>
    <dbReference type="NCBI Taxonomy" id="655355"/>
    <lineage>
        <taxon>Bacteria</taxon>
        <taxon>Pseudomonadati</taxon>
        <taxon>Bacteroidota</taxon>
        <taxon>Bacteroidia</taxon>
        <taxon>Marinilabiliales</taxon>
        <taxon>Prolixibacteraceae</taxon>
        <taxon>Sunxiuqinia</taxon>
    </lineage>
</organism>
<dbReference type="InterPro" id="IPR008979">
    <property type="entry name" value="Galactose-bd-like_sf"/>
</dbReference>
<gene>
    <name evidence="8" type="ORF">SAMN05216283_103125</name>
</gene>
<feature type="signal peptide" evidence="4">
    <location>
        <begin position="1"/>
        <end position="22"/>
    </location>
</feature>
<evidence type="ECO:0000259" key="6">
    <source>
        <dbReference type="Pfam" id="PF02836"/>
    </source>
</evidence>
<proteinExistence type="inferred from homology"/>
<dbReference type="EMBL" id="FONW01000003">
    <property type="protein sequence ID" value="SFF20952.1"/>
    <property type="molecule type" value="Genomic_DNA"/>
</dbReference>
<feature type="domain" description="Glycoside hydrolase family 2 catalytic" evidence="6">
    <location>
        <begin position="418"/>
        <end position="492"/>
    </location>
</feature>
<dbReference type="GO" id="GO:0005975">
    <property type="term" value="P:carbohydrate metabolic process"/>
    <property type="evidence" value="ECO:0007669"/>
    <property type="project" value="InterPro"/>
</dbReference>
<dbReference type="PANTHER" id="PTHR42732:SF1">
    <property type="entry name" value="BETA-MANNOSIDASE"/>
    <property type="match status" value="1"/>
</dbReference>
<keyword evidence="9" id="KW-1185">Reference proteome</keyword>
<dbReference type="InterPro" id="IPR036156">
    <property type="entry name" value="Beta-gal/glucu_dom_sf"/>
</dbReference>
<evidence type="ECO:0000256" key="4">
    <source>
        <dbReference type="SAM" id="SignalP"/>
    </source>
</evidence>
<evidence type="ECO:0000259" key="5">
    <source>
        <dbReference type="Pfam" id="PF00703"/>
    </source>
</evidence>
<evidence type="ECO:0000256" key="1">
    <source>
        <dbReference type="ARBA" id="ARBA00007401"/>
    </source>
</evidence>
<dbReference type="Gene3D" id="2.60.40.10">
    <property type="entry name" value="Immunoglobulins"/>
    <property type="match status" value="1"/>
</dbReference>
<keyword evidence="3" id="KW-0326">Glycosidase</keyword>